<gene>
    <name evidence="2" type="ordered locus">Dtpsy_2275</name>
</gene>
<feature type="transmembrane region" description="Helical" evidence="1">
    <location>
        <begin position="48"/>
        <end position="69"/>
    </location>
</feature>
<keyword evidence="1" id="KW-0472">Membrane</keyword>
<protein>
    <submittedName>
        <fullName evidence="2">Uncharacterized protein</fullName>
    </submittedName>
</protein>
<keyword evidence="1" id="KW-0812">Transmembrane</keyword>
<sequence length="143" mass="14803">MAFIDAFTSPGGLRRVLWADAAAGAGMAALHLAAAAPLAEWLGMSPRLLLASGWLLLPFVLLAGSLALWREAAGGALALLVAGNFLWVLASAVVLWGTTWVTGGWGQAYVAVQAVAVLALAELQWMALRRARVAVQGVRAAVS</sequence>
<keyword evidence="1" id="KW-1133">Transmembrane helix</keyword>
<reference evidence="2 3" key="1">
    <citation type="journal article" date="2010" name="J. Bacteriol.">
        <title>Completed genome sequence of the anaerobic iron-oxidizing bacterium Acidovorax ebreus strain TPSY.</title>
        <authorList>
            <person name="Byrne-Bailey K.G."/>
            <person name="Weber K.A."/>
            <person name="Chair A.H."/>
            <person name="Bose S."/>
            <person name="Knox T."/>
            <person name="Spanbauer T.L."/>
            <person name="Chertkov O."/>
            <person name="Coates J.D."/>
        </authorList>
    </citation>
    <scope>NUCLEOTIDE SEQUENCE [LARGE SCALE GENOMIC DNA]</scope>
    <source>
        <strain evidence="2 3">TPSY</strain>
    </source>
</reference>
<keyword evidence="3" id="KW-1185">Reference proteome</keyword>
<evidence type="ECO:0000313" key="2">
    <source>
        <dbReference type="EMBL" id="ACM33713.1"/>
    </source>
</evidence>
<feature type="transmembrane region" description="Helical" evidence="1">
    <location>
        <begin position="108"/>
        <end position="128"/>
    </location>
</feature>
<evidence type="ECO:0000313" key="3">
    <source>
        <dbReference type="Proteomes" id="UP000000450"/>
    </source>
</evidence>
<dbReference type="EMBL" id="CP001392">
    <property type="protein sequence ID" value="ACM33713.1"/>
    <property type="molecule type" value="Genomic_DNA"/>
</dbReference>
<proteinExistence type="predicted"/>
<dbReference type="Proteomes" id="UP000000450">
    <property type="component" value="Chromosome"/>
</dbReference>
<dbReference type="RefSeq" id="WP_015913695.1">
    <property type="nucleotide sequence ID" value="NC_011992.1"/>
</dbReference>
<organism evidence="2 3">
    <name type="scientific">Acidovorax ebreus (strain TPSY)</name>
    <name type="common">Diaphorobacter sp. (strain TPSY)</name>
    <dbReference type="NCBI Taxonomy" id="535289"/>
    <lineage>
        <taxon>Bacteria</taxon>
        <taxon>Pseudomonadati</taxon>
        <taxon>Pseudomonadota</taxon>
        <taxon>Betaproteobacteria</taxon>
        <taxon>Burkholderiales</taxon>
        <taxon>Comamonadaceae</taxon>
        <taxon>Diaphorobacter</taxon>
    </lineage>
</organism>
<evidence type="ECO:0000256" key="1">
    <source>
        <dbReference type="SAM" id="Phobius"/>
    </source>
</evidence>
<name>A0A9J9Q7Y0_ACIET</name>
<feature type="transmembrane region" description="Helical" evidence="1">
    <location>
        <begin position="76"/>
        <end position="96"/>
    </location>
</feature>
<dbReference type="KEGG" id="dia:Dtpsy_2275"/>
<accession>A0A9J9Q7Y0</accession>
<dbReference type="AlphaFoldDB" id="A0A9J9Q7Y0"/>
<feature type="transmembrane region" description="Helical" evidence="1">
    <location>
        <begin position="16"/>
        <end position="36"/>
    </location>
</feature>